<gene>
    <name evidence="3" type="ORF">ACFOW1_13705</name>
</gene>
<dbReference type="SUPFAM" id="SSF103481">
    <property type="entry name" value="Multidrug resistance efflux transporter EmrE"/>
    <property type="match status" value="2"/>
</dbReference>
<feature type="transmembrane region" description="Helical" evidence="1">
    <location>
        <begin position="241"/>
        <end position="259"/>
    </location>
</feature>
<feature type="domain" description="EamA" evidence="2">
    <location>
        <begin position="9"/>
        <end position="133"/>
    </location>
</feature>
<feature type="transmembrane region" description="Helical" evidence="1">
    <location>
        <begin position="141"/>
        <end position="160"/>
    </location>
</feature>
<sequence>MRSTLIKLHFAVFLWGFTGVLGRLITLNAPLLVWYRIFITVITLFVMLWYTGKLEKLPARKIWQLFGAGAIVALHWVFFYGSIKFANVSIALVCLSSAGLFTAVIEPLLTKKKFNIREFLLGFVGIAGIYLIFHFDPHYKLGIIIGILATIFSVVFSIVNKKVVATIAPKTMMLYELSGGFLAITVLLPFYLKALPTNHLTPSLSDWFWLVLMSWFCTLWAMDLSLQALQKVSAFTQNLTLNLEPVYGIILAFAVYHENKELGTGFYWGFALIILSVVLQMMRVLRYRKV</sequence>
<feature type="transmembrane region" description="Helical" evidence="1">
    <location>
        <begin position="116"/>
        <end position="135"/>
    </location>
</feature>
<feature type="transmembrane region" description="Helical" evidence="1">
    <location>
        <begin position="89"/>
        <end position="109"/>
    </location>
</feature>
<keyword evidence="1" id="KW-0472">Membrane</keyword>
<dbReference type="InterPro" id="IPR000620">
    <property type="entry name" value="EamA_dom"/>
</dbReference>
<feature type="transmembrane region" description="Helical" evidence="1">
    <location>
        <begin position="172"/>
        <end position="192"/>
    </location>
</feature>
<dbReference type="RefSeq" id="WP_379015015.1">
    <property type="nucleotide sequence ID" value="NZ_JBHSDC010000028.1"/>
</dbReference>
<feature type="domain" description="EamA" evidence="2">
    <location>
        <begin position="141"/>
        <end position="279"/>
    </location>
</feature>
<dbReference type="InterPro" id="IPR037185">
    <property type="entry name" value="EmrE-like"/>
</dbReference>
<feature type="transmembrane region" description="Helical" evidence="1">
    <location>
        <begin position="62"/>
        <end position="83"/>
    </location>
</feature>
<proteinExistence type="predicted"/>
<keyword evidence="4" id="KW-1185">Reference proteome</keyword>
<feature type="transmembrane region" description="Helical" evidence="1">
    <location>
        <begin position="265"/>
        <end position="285"/>
    </location>
</feature>
<feature type="transmembrane region" description="Helical" evidence="1">
    <location>
        <begin position="207"/>
        <end position="229"/>
    </location>
</feature>
<dbReference type="Pfam" id="PF00892">
    <property type="entry name" value="EamA"/>
    <property type="match status" value="2"/>
</dbReference>
<name>A0ABV8PYL2_9BACT</name>
<protein>
    <submittedName>
        <fullName evidence="3">DMT family transporter</fullName>
    </submittedName>
</protein>
<feature type="transmembrane region" description="Helical" evidence="1">
    <location>
        <begin position="32"/>
        <end position="50"/>
    </location>
</feature>
<organism evidence="3 4">
    <name type="scientific">Parasediminibacterium paludis</name>
    <dbReference type="NCBI Taxonomy" id="908966"/>
    <lineage>
        <taxon>Bacteria</taxon>
        <taxon>Pseudomonadati</taxon>
        <taxon>Bacteroidota</taxon>
        <taxon>Chitinophagia</taxon>
        <taxon>Chitinophagales</taxon>
        <taxon>Chitinophagaceae</taxon>
        <taxon>Parasediminibacterium</taxon>
    </lineage>
</organism>
<dbReference type="EMBL" id="JBHSDC010000028">
    <property type="protein sequence ID" value="MFC4232953.1"/>
    <property type="molecule type" value="Genomic_DNA"/>
</dbReference>
<evidence type="ECO:0000313" key="4">
    <source>
        <dbReference type="Proteomes" id="UP001595906"/>
    </source>
</evidence>
<evidence type="ECO:0000259" key="2">
    <source>
        <dbReference type="Pfam" id="PF00892"/>
    </source>
</evidence>
<keyword evidence="1" id="KW-1133">Transmembrane helix</keyword>
<comment type="caution">
    <text evidence="3">The sequence shown here is derived from an EMBL/GenBank/DDBJ whole genome shotgun (WGS) entry which is preliminary data.</text>
</comment>
<dbReference type="Proteomes" id="UP001595906">
    <property type="component" value="Unassembled WGS sequence"/>
</dbReference>
<accession>A0ABV8PYL2</accession>
<evidence type="ECO:0000256" key="1">
    <source>
        <dbReference type="SAM" id="Phobius"/>
    </source>
</evidence>
<evidence type="ECO:0000313" key="3">
    <source>
        <dbReference type="EMBL" id="MFC4232953.1"/>
    </source>
</evidence>
<keyword evidence="1" id="KW-0812">Transmembrane</keyword>
<dbReference type="PANTHER" id="PTHR22911">
    <property type="entry name" value="ACYL-MALONYL CONDENSING ENZYME-RELATED"/>
    <property type="match status" value="1"/>
</dbReference>
<dbReference type="PANTHER" id="PTHR22911:SF79">
    <property type="entry name" value="MOBA-LIKE NTP TRANSFERASE DOMAIN-CONTAINING PROTEIN"/>
    <property type="match status" value="1"/>
</dbReference>
<reference evidence="4" key="1">
    <citation type="journal article" date="2019" name="Int. J. Syst. Evol. Microbiol.">
        <title>The Global Catalogue of Microorganisms (GCM) 10K type strain sequencing project: providing services to taxonomists for standard genome sequencing and annotation.</title>
        <authorList>
            <consortium name="The Broad Institute Genomics Platform"/>
            <consortium name="The Broad Institute Genome Sequencing Center for Infectious Disease"/>
            <person name="Wu L."/>
            <person name="Ma J."/>
        </authorList>
    </citation>
    <scope>NUCLEOTIDE SEQUENCE [LARGE SCALE GENOMIC DNA]</scope>
    <source>
        <strain evidence="4">CECT 8010</strain>
    </source>
</reference>